<evidence type="ECO:0000256" key="3">
    <source>
        <dbReference type="ARBA" id="ARBA00023273"/>
    </source>
</evidence>
<evidence type="ECO:0000256" key="2">
    <source>
        <dbReference type="ARBA" id="ARBA00023054"/>
    </source>
</evidence>
<sequence>MDGPSEQEDGDVVSLASRLSDSKARSGPQSSAELAEPGPEAVETSEGGAAAAESAEPPEQAKPPEPVEPPEPPEPDEPPEPAELAELREGPADTEAEGEAEGEAGPGEREWPAEPEAEPEEPAKQGSEGGPEEPEEDEREETEEEEEGEARRKKARSQVSLPRSASGREEAVPVPEAEREGSEEEAESERKTLEGSPEKSEFGQDDLDEELQDEDLEWTEEVQMQQEQQLRSELLEQYRTLMAERSHYQRYNAFVQQKILDALRKKKGLDAAEVPEKGAEPEAPEKEAAYLRCLAMLEELRKQQADDLDWYHQELDQLKQQCKEKLSRVEKEWRSFQALKKQVVMQAMGSCWMKGGRQAALREVEQIQALEDKKEKEMSAVRLENVQLKQSLVHFETRMRAQEDTTEGLFLIDFEQLKIENQTFNEKVEERNEELLKLHSKVNNNVQIITHVKEKLHFVDIENACKKSQLLEIEAQVALRRDILTKTKQTRDSLRIDNIKLNQKCGLLGKESLLRDLEEKVGRTEQLKEHLEFLKRHHAGLTLSSRGVKQKIKEARAFLPS</sequence>
<dbReference type="FunCoup" id="A0A7J8JR18">
    <property type="interactions" value="472"/>
</dbReference>
<dbReference type="AlphaFoldDB" id="A0A7J8JR18"/>
<dbReference type="PANTHER" id="PTHR15654:SF1">
    <property type="entry name" value="COILED-COIL DOMAIN-CONTAINING PROTEIN 96"/>
    <property type="match status" value="1"/>
</dbReference>
<feature type="compositionally biased region" description="Acidic residues" evidence="5">
    <location>
        <begin position="92"/>
        <end position="102"/>
    </location>
</feature>
<feature type="coiled-coil region" evidence="4">
    <location>
        <begin position="301"/>
        <end position="332"/>
    </location>
</feature>
<evidence type="ECO:0000256" key="1">
    <source>
        <dbReference type="ARBA" id="ARBA00004138"/>
    </source>
</evidence>
<reference evidence="7 8" key="1">
    <citation type="journal article" date="2020" name="Nature">
        <title>Six reference-quality genomes reveal evolution of bat adaptations.</title>
        <authorList>
            <person name="Jebb D."/>
            <person name="Huang Z."/>
            <person name="Pippel M."/>
            <person name="Hughes G.M."/>
            <person name="Lavrichenko K."/>
            <person name="Devanna P."/>
            <person name="Winkler S."/>
            <person name="Jermiin L.S."/>
            <person name="Skirmuntt E.C."/>
            <person name="Katzourakis A."/>
            <person name="Burkitt-Gray L."/>
            <person name="Ray D.A."/>
            <person name="Sullivan K.A.M."/>
            <person name="Roscito J.G."/>
            <person name="Kirilenko B.M."/>
            <person name="Davalos L.M."/>
            <person name="Corthals A.P."/>
            <person name="Power M.L."/>
            <person name="Jones G."/>
            <person name="Ransome R.D."/>
            <person name="Dechmann D.K.N."/>
            <person name="Locatelli A.G."/>
            <person name="Puechmaille S.J."/>
            <person name="Fedrigo O."/>
            <person name="Jarvis E.D."/>
            <person name="Hiller M."/>
            <person name="Vernes S.C."/>
            <person name="Myers E.W."/>
            <person name="Teeling E.C."/>
        </authorList>
    </citation>
    <scope>NUCLEOTIDE SEQUENCE [LARGE SCALE GENOMIC DNA]</scope>
    <source>
        <strain evidence="7">MMolMol1</strain>
        <tissue evidence="7">Muscle</tissue>
    </source>
</reference>
<keyword evidence="2 4" id="KW-0175">Coiled coil</keyword>
<accession>A0A7J8JR18</accession>
<evidence type="ECO:0000259" key="6">
    <source>
        <dbReference type="Pfam" id="PF13870"/>
    </source>
</evidence>
<feature type="compositionally biased region" description="Basic and acidic residues" evidence="5">
    <location>
        <begin position="166"/>
        <end position="180"/>
    </location>
</feature>
<name>A0A7J8JR18_MOLMO</name>
<feature type="compositionally biased region" description="Basic and acidic residues" evidence="5">
    <location>
        <begin position="188"/>
        <end position="202"/>
    </location>
</feature>
<dbReference type="InterPro" id="IPR051885">
    <property type="entry name" value="CC_CF"/>
</dbReference>
<feature type="compositionally biased region" description="Acidic residues" evidence="5">
    <location>
        <begin position="203"/>
        <end position="215"/>
    </location>
</feature>
<comment type="subcellular location">
    <subcellularLocation>
        <location evidence="1">Cell projection</location>
        <location evidence="1">Cilium</location>
    </subcellularLocation>
</comment>
<dbReference type="OrthoDB" id="10254794at2759"/>
<dbReference type="GO" id="GO:0005930">
    <property type="term" value="C:axoneme"/>
    <property type="evidence" value="ECO:0007669"/>
    <property type="project" value="TreeGrafter"/>
</dbReference>
<evidence type="ECO:0000256" key="4">
    <source>
        <dbReference type="SAM" id="Coils"/>
    </source>
</evidence>
<proteinExistence type="predicted"/>
<dbReference type="Pfam" id="PF13870">
    <property type="entry name" value="CCDC113_CCDC96_CC"/>
    <property type="match status" value="1"/>
</dbReference>
<dbReference type="InParanoid" id="A0A7J8JR18"/>
<evidence type="ECO:0000256" key="5">
    <source>
        <dbReference type="SAM" id="MobiDB-lite"/>
    </source>
</evidence>
<evidence type="ECO:0000313" key="8">
    <source>
        <dbReference type="Proteomes" id="UP000550707"/>
    </source>
</evidence>
<evidence type="ECO:0000313" key="7">
    <source>
        <dbReference type="EMBL" id="KAF6499354.1"/>
    </source>
</evidence>
<feature type="coiled-coil region" evidence="4">
    <location>
        <begin position="414"/>
        <end position="445"/>
    </location>
</feature>
<feature type="compositionally biased region" description="Pro residues" evidence="5">
    <location>
        <begin position="60"/>
        <end position="70"/>
    </location>
</feature>
<comment type="caution">
    <text evidence="7">The sequence shown here is derived from an EMBL/GenBank/DDBJ whole genome shotgun (WGS) entry which is preliminary data.</text>
</comment>
<gene>
    <name evidence="7" type="ORF">HJG59_002326</name>
</gene>
<keyword evidence="8" id="KW-1185">Reference proteome</keyword>
<keyword evidence="3" id="KW-0966">Cell projection</keyword>
<dbReference type="GO" id="GO:0060271">
    <property type="term" value="P:cilium assembly"/>
    <property type="evidence" value="ECO:0007669"/>
    <property type="project" value="TreeGrafter"/>
</dbReference>
<dbReference type="PANTHER" id="PTHR15654">
    <property type="entry name" value="COILED-COIL DOMAIN-CONTAINING PROTEIN 113-RELATED"/>
    <property type="match status" value="1"/>
</dbReference>
<protein>
    <submittedName>
        <fullName evidence="7">Coiled-coil domain containing 96</fullName>
    </submittedName>
</protein>
<dbReference type="InterPro" id="IPR025254">
    <property type="entry name" value="CCDC113/CCDC96_CC"/>
</dbReference>
<dbReference type="Proteomes" id="UP000550707">
    <property type="component" value="Unassembled WGS sequence"/>
</dbReference>
<feature type="region of interest" description="Disordered" evidence="5">
    <location>
        <begin position="1"/>
        <end position="215"/>
    </location>
</feature>
<dbReference type="GO" id="GO:0036064">
    <property type="term" value="C:ciliary basal body"/>
    <property type="evidence" value="ECO:0007669"/>
    <property type="project" value="TreeGrafter"/>
</dbReference>
<organism evidence="7 8">
    <name type="scientific">Molossus molossus</name>
    <name type="common">Pallas' mastiff bat</name>
    <name type="synonym">Vespertilio molossus</name>
    <dbReference type="NCBI Taxonomy" id="27622"/>
    <lineage>
        <taxon>Eukaryota</taxon>
        <taxon>Metazoa</taxon>
        <taxon>Chordata</taxon>
        <taxon>Craniata</taxon>
        <taxon>Vertebrata</taxon>
        <taxon>Euteleostomi</taxon>
        <taxon>Mammalia</taxon>
        <taxon>Eutheria</taxon>
        <taxon>Laurasiatheria</taxon>
        <taxon>Chiroptera</taxon>
        <taxon>Yangochiroptera</taxon>
        <taxon>Molossidae</taxon>
        <taxon>Molossus</taxon>
    </lineage>
</organism>
<feature type="compositionally biased region" description="Acidic residues" evidence="5">
    <location>
        <begin position="71"/>
        <end position="80"/>
    </location>
</feature>
<dbReference type="EMBL" id="JACASF010000001">
    <property type="protein sequence ID" value="KAF6499354.1"/>
    <property type="molecule type" value="Genomic_DNA"/>
</dbReference>
<feature type="compositionally biased region" description="Low complexity" evidence="5">
    <location>
        <begin position="40"/>
        <end position="58"/>
    </location>
</feature>
<feature type="compositionally biased region" description="Acidic residues" evidence="5">
    <location>
        <begin position="130"/>
        <end position="148"/>
    </location>
</feature>
<feature type="domain" description="CCDC113/CCDC96 coiled-coil" evidence="6">
    <location>
        <begin position="372"/>
        <end position="543"/>
    </location>
</feature>
<feature type="compositionally biased region" description="Acidic residues" evidence="5">
    <location>
        <begin position="1"/>
        <end position="11"/>
    </location>
</feature>